<keyword evidence="10" id="KW-1185">Reference proteome</keyword>
<dbReference type="Pfam" id="PF05739">
    <property type="entry name" value="SNARE"/>
    <property type="match status" value="1"/>
</dbReference>
<dbReference type="GO" id="GO:0048278">
    <property type="term" value="P:vesicle docking"/>
    <property type="evidence" value="ECO:0007669"/>
    <property type="project" value="TreeGrafter"/>
</dbReference>
<dbReference type="RefSeq" id="XP_033601603.1">
    <property type="nucleotide sequence ID" value="XM_033742728.1"/>
</dbReference>
<dbReference type="PANTHER" id="PTHR19957:SF307">
    <property type="entry name" value="PROTEIN SSO1-RELATED"/>
    <property type="match status" value="1"/>
</dbReference>
<dbReference type="Pfam" id="PF00804">
    <property type="entry name" value="Syntaxin"/>
    <property type="match status" value="1"/>
</dbReference>
<evidence type="ECO:0000256" key="5">
    <source>
        <dbReference type="ARBA" id="ARBA00023136"/>
    </source>
</evidence>
<dbReference type="InterPro" id="IPR006011">
    <property type="entry name" value="Syntaxin_N"/>
</dbReference>
<dbReference type="GO" id="GO:0006906">
    <property type="term" value="P:vesicle fusion"/>
    <property type="evidence" value="ECO:0007669"/>
    <property type="project" value="TreeGrafter"/>
</dbReference>
<name>A0A6A6W8H5_9PEZI</name>
<dbReference type="GO" id="GO:0006887">
    <property type="term" value="P:exocytosis"/>
    <property type="evidence" value="ECO:0007669"/>
    <property type="project" value="TreeGrafter"/>
</dbReference>
<dbReference type="InterPro" id="IPR010989">
    <property type="entry name" value="SNARE"/>
</dbReference>
<feature type="compositionally biased region" description="Gly residues" evidence="6">
    <location>
        <begin position="25"/>
        <end position="42"/>
    </location>
</feature>
<keyword evidence="3 7" id="KW-0812">Transmembrane</keyword>
<evidence type="ECO:0000256" key="7">
    <source>
        <dbReference type="SAM" id="Phobius"/>
    </source>
</evidence>
<dbReference type="CDD" id="cd15849">
    <property type="entry name" value="SNARE_Sso1"/>
    <property type="match status" value="1"/>
</dbReference>
<evidence type="ECO:0000313" key="9">
    <source>
        <dbReference type="EMBL" id="KAF2759152.1"/>
    </source>
</evidence>
<dbReference type="GO" id="GO:0012505">
    <property type="term" value="C:endomembrane system"/>
    <property type="evidence" value="ECO:0007669"/>
    <property type="project" value="TreeGrafter"/>
</dbReference>
<evidence type="ECO:0000256" key="6">
    <source>
        <dbReference type="SAM" id="MobiDB-lite"/>
    </source>
</evidence>
<keyword evidence="4 7" id="KW-1133">Transmembrane helix</keyword>
<accession>A0A6A6W8H5</accession>
<feature type="compositionally biased region" description="Polar residues" evidence="6">
    <location>
        <begin position="43"/>
        <end position="68"/>
    </location>
</feature>
<comment type="similarity">
    <text evidence="2">Belongs to the syntaxin family.</text>
</comment>
<protein>
    <submittedName>
        <fullName evidence="9">t-SNARE</fullName>
    </submittedName>
</protein>
<dbReference type="EMBL" id="ML996570">
    <property type="protein sequence ID" value="KAF2759152.1"/>
    <property type="molecule type" value="Genomic_DNA"/>
</dbReference>
<dbReference type="SMART" id="SM00397">
    <property type="entry name" value="t_SNARE"/>
    <property type="match status" value="1"/>
</dbReference>
<organism evidence="9 10">
    <name type="scientific">Pseudovirgaria hyperparasitica</name>
    <dbReference type="NCBI Taxonomy" id="470096"/>
    <lineage>
        <taxon>Eukaryota</taxon>
        <taxon>Fungi</taxon>
        <taxon>Dikarya</taxon>
        <taxon>Ascomycota</taxon>
        <taxon>Pezizomycotina</taxon>
        <taxon>Dothideomycetes</taxon>
        <taxon>Dothideomycetes incertae sedis</taxon>
        <taxon>Acrospermales</taxon>
        <taxon>Acrospermaceae</taxon>
        <taxon>Pseudovirgaria</taxon>
    </lineage>
</organism>
<dbReference type="AlphaFoldDB" id="A0A6A6W8H5"/>
<sequence length="368" mass="41218">MSYNQYSGNPYGQTGESGYDAGNRMEGGYGSSNPYGGQGGYGSSNPYGGQQQQGRVNQPPLQHETSNYSQQDHYVAAGTQPGLNSVPEQMGPQPLSREEYLERIDMVKQQINELTHNISEIGNLHQRMIASPDNSSSARLENLVSQTQILNTNIKDQIKYLEKDALRSEGNKVKDSQIRNLKKTFHAQLLDYQKQENSYEQRYRETIARQYRIVNPDATDAEVEEATNANWGDEGIFQTALKTNRVGQANSVLGAVRARHNDIVNIEKAMTELATLFMQLDEQVTYQEPLIQNIEQQADAVHEDTKKTNVELKKATEHALRTRRMKWWCVGIVLVILAIIGIVLGVYFGAVNPPGNNNNNNNNNNNGN</sequence>
<comment type="subcellular location">
    <subcellularLocation>
        <location evidence="1">Membrane</location>
        <topology evidence="1">Single-pass type IV membrane protein</topology>
    </subcellularLocation>
</comment>
<dbReference type="SMART" id="SM00503">
    <property type="entry name" value="SynN"/>
    <property type="match status" value="1"/>
</dbReference>
<dbReference type="GO" id="GO:0005484">
    <property type="term" value="F:SNAP receptor activity"/>
    <property type="evidence" value="ECO:0007669"/>
    <property type="project" value="TreeGrafter"/>
</dbReference>
<evidence type="ECO:0000256" key="4">
    <source>
        <dbReference type="ARBA" id="ARBA00022989"/>
    </source>
</evidence>
<dbReference type="GO" id="GO:0031201">
    <property type="term" value="C:SNARE complex"/>
    <property type="evidence" value="ECO:0007669"/>
    <property type="project" value="TreeGrafter"/>
</dbReference>
<evidence type="ECO:0000256" key="3">
    <source>
        <dbReference type="ARBA" id="ARBA00022692"/>
    </source>
</evidence>
<dbReference type="InterPro" id="IPR045242">
    <property type="entry name" value="Syntaxin"/>
</dbReference>
<keyword evidence="5 7" id="KW-0472">Membrane</keyword>
<dbReference type="GeneID" id="54483782"/>
<evidence type="ECO:0000256" key="1">
    <source>
        <dbReference type="ARBA" id="ARBA00004211"/>
    </source>
</evidence>
<evidence type="ECO:0000256" key="2">
    <source>
        <dbReference type="ARBA" id="ARBA00009063"/>
    </source>
</evidence>
<dbReference type="OrthoDB" id="10255013at2759"/>
<dbReference type="PANTHER" id="PTHR19957">
    <property type="entry name" value="SYNTAXIN"/>
    <property type="match status" value="1"/>
</dbReference>
<dbReference type="GO" id="GO:0006886">
    <property type="term" value="P:intracellular protein transport"/>
    <property type="evidence" value="ECO:0007669"/>
    <property type="project" value="TreeGrafter"/>
</dbReference>
<dbReference type="GO" id="GO:0000149">
    <property type="term" value="F:SNARE binding"/>
    <property type="evidence" value="ECO:0007669"/>
    <property type="project" value="TreeGrafter"/>
</dbReference>
<evidence type="ECO:0000313" key="10">
    <source>
        <dbReference type="Proteomes" id="UP000799437"/>
    </source>
</evidence>
<feature type="compositionally biased region" description="Polar residues" evidence="6">
    <location>
        <begin position="1"/>
        <end position="16"/>
    </location>
</feature>
<proteinExistence type="inferred from homology"/>
<feature type="region of interest" description="Disordered" evidence="6">
    <location>
        <begin position="1"/>
        <end position="68"/>
    </location>
</feature>
<dbReference type="InterPro" id="IPR000727">
    <property type="entry name" value="T_SNARE_dom"/>
</dbReference>
<dbReference type="PROSITE" id="PS50192">
    <property type="entry name" value="T_SNARE"/>
    <property type="match status" value="1"/>
</dbReference>
<feature type="domain" description="T-SNARE coiled-coil homology" evidence="8">
    <location>
        <begin position="253"/>
        <end position="315"/>
    </location>
</feature>
<dbReference type="Proteomes" id="UP000799437">
    <property type="component" value="Unassembled WGS sequence"/>
</dbReference>
<dbReference type="GO" id="GO:0005886">
    <property type="term" value="C:plasma membrane"/>
    <property type="evidence" value="ECO:0007669"/>
    <property type="project" value="TreeGrafter"/>
</dbReference>
<dbReference type="SUPFAM" id="SSF47661">
    <property type="entry name" value="t-snare proteins"/>
    <property type="match status" value="1"/>
</dbReference>
<gene>
    <name evidence="9" type="ORF">EJ05DRAFT_463779</name>
</gene>
<dbReference type="Gene3D" id="1.20.58.70">
    <property type="match status" value="1"/>
</dbReference>
<feature type="transmembrane region" description="Helical" evidence="7">
    <location>
        <begin position="327"/>
        <end position="350"/>
    </location>
</feature>
<evidence type="ECO:0000259" key="8">
    <source>
        <dbReference type="PROSITE" id="PS50192"/>
    </source>
</evidence>
<reference evidence="9" key="1">
    <citation type="journal article" date="2020" name="Stud. Mycol.">
        <title>101 Dothideomycetes genomes: a test case for predicting lifestyles and emergence of pathogens.</title>
        <authorList>
            <person name="Haridas S."/>
            <person name="Albert R."/>
            <person name="Binder M."/>
            <person name="Bloem J."/>
            <person name="Labutti K."/>
            <person name="Salamov A."/>
            <person name="Andreopoulos B."/>
            <person name="Baker S."/>
            <person name="Barry K."/>
            <person name="Bills G."/>
            <person name="Bluhm B."/>
            <person name="Cannon C."/>
            <person name="Castanera R."/>
            <person name="Culley D."/>
            <person name="Daum C."/>
            <person name="Ezra D."/>
            <person name="Gonzalez J."/>
            <person name="Henrissat B."/>
            <person name="Kuo A."/>
            <person name="Liang C."/>
            <person name="Lipzen A."/>
            <person name="Lutzoni F."/>
            <person name="Magnuson J."/>
            <person name="Mondo S."/>
            <person name="Nolan M."/>
            <person name="Ohm R."/>
            <person name="Pangilinan J."/>
            <person name="Park H.-J."/>
            <person name="Ramirez L."/>
            <person name="Alfaro M."/>
            <person name="Sun H."/>
            <person name="Tritt A."/>
            <person name="Yoshinaga Y."/>
            <person name="Zwiers L.-H."/>
            <person name="Turgeon B."/>
            <person name="Goodwin S."/>
            <person name="Spatafora J."/>
            <person name="Crous P."/>
            <person name="Grigoriev I."/>
        </authorList>
    </citation>
    <scope>NUCLEOTIDE SEQUENCE</scope>
    <source>
        <strain evidence="9">CBS 121739</strain>
    </source>
</reference>